<evidence type="ECO:0000256" key="9">
    <source>
        <dbReference type="ARBA" id="ARBA00022723"/>
    </source>
</evidence>
<keyword evidence="8 13" id="KW-0645">Protease</keyword>
<dbReference type="Gene3D" id="3.40.630.10">
    <property type="entry name" value="Zn peptidases"/>
    <property type="match status" value="1"/>
</dbReference>
<sequence>MASVGKAVSKDVKQQIRTSALAFLSFLNKSVTPFHAVESCESILKSAGFVELFENQRLKVQPKGKFYIKNPCLRVKPISKRTSEQFLQVGVSPYGGGVWRSWFDRDLSIAGQVIFKGAQSEILHKLIDFGRPVLHIPNLAIHLDSDRGKFEFNSEQHLRPILAQVSSDNSTKDEKKVDKDQLISGISITGDHHDILLKSIGELAGCEPEELLDLDLYLYDTQPAV</sequence>
<proteinExistence type="inferred from homology"/>
<dbReference type="PANTHER" id="PTHR28570:SF3">
    <property type="entry name" value="ASPARTYL AMINOPEPTIDASE"/>
    <property type="match status" value="1"/>
</dbReference>
<dbReference type="FunFam" id="2.30.250.10:FF:000001">
    <property type="entry name" value="Aspartyl aminopeptidase 1"/>
    <property type="match status" value="1"/>
</dbReference>
<dbReference type="PRINTS" id="PR00932">
    <property type="entry name" value="AMINO1PTASE"/>
</dbReference>
<reference evidence="15" key="1">
    <citation type="submission" date="2022-11" db="UniProtKB">
        <authorList>
            <consortium name="WormBaseParasite"/>
        </authorList>
    </citation>
    <scope>IDENTIFICATION</scope>
</reference>
<keyword evidence="11 13" id="KW-0862">Zinc</keyword>
<comment type="cofactor">
    <cofactor evidence="2">
        <name>Zn(2+)</name>
        <dbReference type="ChEBI" id="CHEBI:29105"/>
    </cofactor>
</comment>
<evidence type="ECO:0000256" key="12">
    <source>
        <dbReference type="ARBA" id="ARBA00023049"/>
    </source>
</evidence>
<organism evidence="14 15">
    <name type="scientific">Meloidogyne javanica</name>
    <name type="common">Root-knot nematode worm</name>
    <dbReference type="NCBI Taxonomy" id="6303"/>
    <lineage>
        <taxon>Eukaryota</taxon>
        <taxon>Metazoa</taxon>
        <taxon>Ecdysozoa</taxon>
        <taxon>Nematoda</taxon>
        <taxon>Chromadorea</taxon>
        <taxon>Rhabditida</taxon>
        <taxon>Tylenchina</taxon>
        <taxon>Tylenchomorpha</taxon>
        <taxon>Tylenchoidea</taxon>
        <taxon>Meloidogynidae</taxon>
        <taxon>Meloidogyninae</taxon>
        <taxon>Meloidogyne</taxon>
        <taxon>Meloidogyne incognita group</taxon>
    </lineage>
</organism>
<evidence type="ECO:0000256" key="5">
    <source>
        <dbReference type="ARBA" id="ARBA00011965"/>
    </source>
</evidence>
<dbReference type="SUPFAM" id="SSF101821">
    <property type="entry name" value="Aminopeptidase/glucanase lid domain"/>
    <property type="match status" value="1"/>
</dbReference>
<evidence type="ECO:0000256" key="1">
    <source>
        <dbReference type="ARBA" id="ARBA00001335"/>
    </source>
</evidence>
<dbReference type="InterPro" id="IPR023358">
    <property type="entry name" value="Peptidase_M18_dom2"/>
</dbReference>
<name>A0A915LW16_MELJA</name>
<keyword evidence="10 13" id="KW-0378">Hydrolase</keyword>
<comment type="similarity">
    <text evidence="3 13">Belongs to the peptidase M18 family.</text>
</comment>
<dbReference type="GO" id="GO:0004177">
    <property type="term" value="F:aminopeptidase activity"/>
    <property type="evidence" value="ECO:0007669"/>
    <property type="project" value="UniProtKB-KW"/>
</dbReference>
<accession>A0A915LW16</accession>
<evidence type="ECO:0000256" key="2">
    <source>
        <dbReference type="ARBA" id="ARBA00001947"/>
    </source>
</evidence>
<dbReference type="SUPFAM" id="SSF53187">
    <property type="entry name" value="Zn-dependent exopeptidases"/>
    <property type="match status" value="1"/>
</dbReference>
<dbReference type="GO" id="GO:0008270">
    <property type="term" value="F:zinc ion binding"/>
    <property type="evidence" value="ECO:0007669"/>
    <property type="project" value="InterPro"/>
</dbReference>
<dbReference type="EC" id="3.4.11.21" evidence="5"/>
<dbReference type="AlphaFoldDB" id="A0A915LW16"/>
<dbReference type="PANTHER" id="PTHR28570">
    <property type="entry name" value="ASPARTYL AMINOPEPTIDASE"/>
    <property type="match status" value="1"/>
</dbReference>
<evidence type="ECO:0000256" key="6">
    <source>
        <dbReference type="ARBA" id="ARBA00015118"/>
    </source>
</evidence>
<evidence type="ECO:0000256" key="7">
    <source>
        <dbReference type="ARBA" id="ARBA00022438"/>
    </source>
</evidence>
<evidence type="ECO:0000256" key="13">
    <source>
        <dbReference type="RuleBase" id="RU004386"/>
    </source>
</evidence>
<keyword evidence="12 13" id="KW-0482">Metalloprotease</keyword>
<protein>
    <recommendedName>
        <fullName evidence="6">Aspartyl aminopeptidase</fullName>
        <ecNumber evidence="5">3.4.11.21</ecNumber>
    </recommendedName>
</protein>
<keyword evidence="7 13" id="KW-0031">Aminopeptidase</keyword>
<dbReference type="GO" id="GO:0006508">
    <property type="term" value="P:proteolysis"/>
    <property type="evidence" value="ECO:0007669"/>
    <property type="project" value="UniProtKB-KW"/>
</dbReference>
<comment type="catalytic activity">
    <reaction evidence="1">
        <text>Release of an N-terminal aspartate or glutamate from a peptide, with a preference for aspartate.</text>
        <dbReference type="EC" id="3.4.11.21"/>
    </reaction>
</comment>
<evidence type="ECO:0000313" key="15">
    <source>
        <dbReference type="WBParaSite" id="scaffold2100_cov368.g4241"/>
    </source>
</evidence>
<evidence type="ECO:0000256" key="10">
    <source>
        <dbReference type="ARBA" id="ARBA00022801"/>
    </source>
</evidence>
<dbReference type="WBParaSite" id="scaffold2100_cov368.g4241">
    <property type="protein sequence ID" value="scaffold2100_cov368.g4241"/>
    <property type="gene ID" value="scaffold2100_cov368.g4241"/>
</dbReference>
<evidence type="ECO:0000256" key="11">
    <source>
        <dbReference type="ARBA" id="ARBA00022833"/>
    </source>
</evidence>
<dbReference type="GO" id="GO:0008237">
    <property type="term" value="F:metallopeptidase activity"/>
    <property type="evidence" value="ECO:0007669"/>
    <property type="project" value="UniProtKB-KW"/>
</dbReference>
<keyword evidence="9 13" id="KW-0479">Metal-binding</keyword>
<evidence type="ECO:0000313" key="14">
    <source>
        <dbReference type="Proteomes" id="UP000887561"/>
    </source>
</evidence>
<dbReference type="Gene3D" id="2.30.250.10">
    <property type="entry name" value="Aminopeptidase i, Domain 2"/>
    <property type="match status" value="1"/>
</dbReference>
<dbReference type="Pfam" id="PF02127">
    <property type="entry name" value="Peptidase_M18"/>
    <property type="match status" value="2"/>
</dbReference>
<keyword evidence="14" id="KW-1185">Reference proteome</keyword>
<dbReference type="InterPro" id="IPR001948">
    <property type="entry name" value="Peptidase_M18"/>
</dbReference>
<comment type="subunit">
    <text evidence="4">Tetrahedron-shaped homododecamer built from six homodimers.</text>
</comment>
<evidence type="ECO:0000256" key="8">
    <source>
        <dbReference type="ARBA" id="ARBA00022670"/>
    </source>
</evidence>
<dbReference type="Proteomes" id="UP000887561">
    <property type="component" value="Unplaced"/>
</dbReference>
<evidence type="ECO:0000256" key="4">
    <source>
        <dbReference type="ARBA" id="ARBA00011395"/>
    </source>
</evidence>
<evidence type="ECO:0000256" key="3">
    <source>
        <dbReference type="ARBA" id="ARBA00008290"/>
    </source>
</evidence>
<dbReference type="GO" id="GO:0005737">
    <property type="term" value="C:cytoplasm"/>
    <property type="evidence" value="ECO:0007669"/>
    <property type="project" value="UniProtKB-ARBA"/>
</dbReference>